<dbReference type="EMBL" id="BMMV01000035">
    <property type="protein sequence ID" value="GGK27433.1"/>
    <property type="molecule type" value="Genomic_DNA"/>
</dbReference>
<reference evidence="3" key="1">
    <citation type="journal article" date="2019" name="Int. J. Syst. Evol. Microbiol.">
        <title>The Global Catalogue of Microorganisms (GCM) 10K type strain sequencing project: providing services to taxonomists for standard genome sequencing and annotation.</title>
        <authorList>
            <consortium name="The Broad Institute Genomics Platform"/>
            <consortium name="The Broad Institute Genome Sequencing Center for Infectious Disease"/>
            <person name="Wu L."/>
            <person name="Ma J."/>
        </authorList>
    </citation>
    <scope>NUCLEOTIDE SEQUENCE [LARGE SCALE GENOMIC DNA]</scope>
    <source>
        <strain evidence="3">CGMCC 4.7275</strain>
    </source>
</reference>
<gene>
    <name evidence="2" type="ORF">GCM10011583_69310</name>
</gene>
<organism evidence="2 3">
    <name type="scientific">Streptomyces camponoticapitis</name>
    <dbReference type="NCBI Taxonomy" id="1616125"/>
    <lineage>
        <taxon>Bacteria</taxon>
        <taxon>Bacillati</taxon>
        <taxon>Actinomycetota</taxon>
        <taxon>Actinomycetes</taxon>
        <taxon>Kitasatosporales</taxon>
        <taxon>Streptomycetaceae</taxon>
        <taxon>Streptomyces</taxon>
    </lineage>
</organism>
<sequence length="109" mass="11705">MEPADPAGGLDLTGEPGAEPLTVSVFVPDQLHRDRTPSRGTPEKHLPHAAFAKPPHQPVLTDVPRVTGPQRIHRSPPTLDTGPITITPSGRLGRVRKVCWSLVSRGETS</sequence>
<name>A0ABQ2EW62_9ACTN</name>
<evidence type="ECO:0000313" key="3">
    <source>
        <dbReference type="Proteomes" id="UP000660265"/>
    </source>
</evidence>
<evidence type="ECO:0000256" key="1">
    <source>
        <dbReference type="SAM" id="MobiDB-lite"/>
    </source>
</evidence>
<accession>A0ABQ2EW62</accession>
<keyword evidence="3" id="KW-1185">Reference proteome</keyword>
<protein>
    <submittedName>
        <fullName evidence="2">Uncharacterized protein</fullName>
    </submittedName>
</protein>
<feature type="region of interest" description="Disordered" evidence="1">
    <location>
        <begin position="1"/>
        <end position="88"/>
    </location>
</feature>
<proteinExistence type="predicted"/>
<feature type="compositionally biased region" description="Basic and acidic residues" evidence="1">
    <location>
        <begin position="30"/>
        <end position="46"/>
    </location>
</feature>
<comment type="caution">
    <text evidence="2">The sequence shown here is derived from an EMBL/GenBank/DDBJ whole genome shotgun (WGS) entry which is preliminary data.</text>
</comment>
<dbReference type="Proteomes" id="UP000660265">
    <property type="component" value="Unassembled WGS sequence"/>
</dbReference>
<evidence type="ECO:0000313" key="2">
    <source>
        <dbReference type="EMBL" id="GGK27433.1"/>
    </source>
</evidence>